<dbReference type="RefSeq" id="WP_212521859.1">
    <property type="nucleotide sequence ID" value="NZ_JAGSOH010000152.1"/>
</dbReference>
<dbReference type="AlphaFoldDB" id="A0A941EDI2"/>
<protein>
    <recommendedName>
        <fullName evidence="3">Haloacid dehalogenase</fullName>
    </recommendedName>
</protein>
<dbReference type="EMBL" id="JAGSOH010000152">
    <property type="protein sequence ID" value="MBR7830735.1"/>
    <property type="molecule type" value="Genomic_DNA"/>
</dbReference>
<sequence>MTRMSAVVFDMYGTLTANLPKAAWDEQKRVCAAPLFLAEDAWIDAAN</sequence>
<organism evidence="1 2">
    <name type="scientific">Actinospica acidithermotolerans</name>
    <dbReference type="NCBI Taxonomy" id="2828514"/>
    <lineage>
        <taxon>Bacteria</taxon>
        <taxon>Bacillati</taxon>
        <taxon>Actinomycetota</taxon>
        <taxon>Actinomycetes</taxon>
        <taxon>Catenulisporales</taxon>
        <taxon>Actinospicaceae</taxon>
        <taxon>Actinospica</taxon>
    </lineage>
</organism>
<evidence type="ECO:0008006" key="3">
    <source>
        <dbReference type="Google" id="ProtNLM"/>
    </source>
</evidence>
<comment type="caution">
    <text evidence="1">The sequence shown here is derived from an EMBL/GenBank/DDBJ whole genome shotgun (WGS) entry which is preliminary data.</text>
</comment>
<evidence type="ECO:0000313" key="1">
    <source>
        <dbReference type="EMBL" id="MBR7830735.1"/>
    </source>
</evidence>
<keyword evidence="2" id="KW-1185">Reference proteome</keyword>
<evidence type="ECO:0000313" key="2">
    <source>
        <dbReference type="Proteomes" id="UP000676325"/>
    </source>
</evidence>
<gene>
    <name evidence="1" type="ORF">KDK95_30815</name>
</gene>
<accession>A0A941EDI2</accession>
<name>A0A941EDI2_9ACTN</name>
<reference evidence="1" key="1">
    <citation type="submission" date="2021-04" db="EMBL/GenBank/DDBJ databases">
        <title>Genome based classification of Actinospica acidithermotolerans sp. nov., an actinobacterium isolated from an Indonesian hot spring.</title>
        <authorList>
            <person name="Kusuma A.B."/>
            <person name="Putra K.E."/>
            <person name="Nafisah S."/>
            <person name="Loh J."/>
            <person name="Nouioui I."/>
            <person name="Goodfellow M."/>
        </authorList>
    </citation>
    <scope>NUCLEOTIDE SEQUENCE</scope>
    <source>
        <strain evidence="1">MGRD01-02</strain>
    </source>
</reference>
<dbReference type="Proteomes" id="UP000676325">
    <property type="component" value="Unassembled WGS sequence"/>
</dbReference>
<proteinExistence type="predicted"/>